<protein>
    <recommendedName>
        <fullName evidence="1">Thioredoxin domain-containing protein</fullName>
    </recommendedName>
</protein>
<dbReference type="OrthoDB" id="9811352at2"/>
<dbReference type="InterPro" id="IPR050553">
    <property type="entry name" value="Thioredoxin_ResA/DsbE_sf"/>
</dbReference>
<dbReference type="Proteomes" id="UP000198734">
    <property type="component" value="Unassembled WGS sequence"/>
</dbReference>
<organism evidence="2 3">
    <name type="scientific">Psychrobacillus psychrotolerans</name>
    <dbReference type="NCBI Taxonomy" id="126156"/>
    <lineage>
        <taxon>Bacteria</taxon>
        <taxon>Bacillati</taxon>
        <taxon>Bacillota</taxon>
        <taxon>Bacilli</taxon>
        <taxon>Bacillales</taxon>
        <taxon>Bacillaceae</taxon>
        <taxon>Psychrobacillus</taxon>
    </lineage>
</organism>
<name>A0A1I5WQN5_9BACI</name>
<dbReference type="PANTHER" id="PTHR42852">
    <property type="entry name" value="THIOL:DISULFIDE INTERCHANGE PROTEIN DSBE"/>
    <property type="match status" value="1"/>
</dbReference>
<feature type="domain" description="Thioredoxin" evidence="1">
    <location>
        <begin position="1"/>
        <end position="149"/>
    </location>
</feature>
<evidence type="ECO:0000259" key="1">
    <source>
        <dbReference type="PROSITE" id="PS51352"/>
    </source>
</evidence>
<proteinExistence type="predicted"/>
<dbReference type="STRING" id="126156.SAMN05421670_1394"/>
<accession>A0A1I5WQN5</accession>
<dbReference type="Gene3D" id="3.40.30.10">
    <property type="entry name" value="Glutaredoxin"/>
    <property type="match status" value="1"/>
</dbReference>
<dbReference type="SUPFAM" id="SSF52833">
    <property type="entry name" value="Thioredoxin-like"/>
    <property type="match status" value="1"/>
</dbReference>
<evidence type="ECO:0000313" key="2">
    <source>
        <dbReference type="EMBL" id="SFQ22049.1"/>
    </source>
</evidence>
<dbReference type="RefSeq" id="WP_093535452.1">
    <property type="nucleotide sequence ID" value="NZ_FOXU01000001.1"/>
</dbReference>
<dbReference type="InterPro" id="IPR013766">
    <property type="entry name" value="Thioredoxin_domain"/>
</dbReference>
<reference evidence="3" key="1">
    <citation type="submission" date="2016-10" db="EMBL/GenBank/DDBJ databases">
        <authorList>
            <person name="Varghese N."/>
            <person name="Submissions S."/>
        </authorList>
    </citation>
    <scope>NUCLEOTIDE SEQUENCE [LARGE SCALE GENOMIC DNA]</scope>
    <source>
        <strain evidence="3">DSM 11706</strain>
    </source>
</reference>
<dbReference type="AlphaFoldDB" id="A0A1I5WQN5"/>
<gene>
    <name evidence="2" type="ORF">SAMN05421670_1394</name>
</gene>
<dbReference type="PANTHER" id="PTHR42852:SF12">
    <property type="entry name" value="THIOL-DISULFIDE OXIDOREDUCTASE YKUV"/>
    <property type="match status" value="1"/>
</dbReference>
<evidence type="ECO:0000313" key="3">
    <source>
        <dbReference type="Proteomes" id="UP000198734"/>
    </source>
</evidence>
<dbReference type="PROSITE" id="PS51352">
    <property type="entry name" value="THIOREDOXIN_2"/>
    <property type="match status" value="1"/>
</dbReference>
<keyword evidence="3" id="KW-1185">Reference proteome</keyword>
<sequence>MKLRTKLPSFPMDTRWINGQINNDRLIGEKPVLVYFWSVSCSLCGGAYNNIRLWKEKYKENFHVVGIHMPRSRDDLFEKPILDAIQRGRMKDSIYLDHELIVTNQFQNRVVPSFYLFDKKGLLRHMQAGEKGMMMLEKRLLMLINENIK</sequence>
<dbReference type="InterPro" id="IPR036249">
    <property type="entry name" value="Thioredoxin-like_sf"/>
</dbReference>
<dbReference type="EMBL" id="FOXU01000001">
    <property type="protein sequence ID" value="SFQ22049.1"/>
    <property type="molecule type" value="Genomic_DNA"/>
</dbReference>